<evidence type="ECO:0000313" key="2">
    <source>
        <dbReference type="Proteomes" id="UP000805193"/>
    </source>
</evidence>
<sequence length="747" mass="81554">MTVSETAACAPGADSGYQEPASREEPGTQGKRDTKVTGNQRASSDATEAVPRKADAVPHEIDPELWEREEKALRASSCDFPEDEGDAKTDTPPGESSQLTESGAEIQEAAGSKRLTRREVIGISFDEIKHTCLVRLRIPDSRPFTESRCQENIDECASGSESSSRLEDGRPQAGHPRGPATGGGCAGKGPTGDTMEPGRDKAGPTPVHPRTSLCSRHGASETDTSEAVMSKRPRPKWKKRRRISVVRSSSNASCKERQGKRNERRFRKRKRSSRLGGGKLQYPPPNEPRTQSSSASKEPGGGNNEPGTTQRGSRRSHSSSPVVQPGITSDGETKGDLRDCNFVPARKSKGKNLNSSSEAKNKLGVEWTPAWTSVASPAVRPRLSRDQCGLLPLKTLFLAAEELLRKASGDDLALPNRPALVNALEHCRQKTPSPIKPPYQRPIPGIGPLPPKPRKKTATMTTPPVVVLPVAARTPVSFHGEPYETSRTGYNITNVWPAITDGHRSSAFRMCTSLWKARHAPGLKTTKRRFRRGKNSRPSCDAPLPTNSDDSVPKNSCERETKGRPRASQASVEDVLHLMNRADPNAPEEKKLRVLMRGVKENIFGGLVRSPPTTVEGFITEATNIERALQARAAHYHRGPGVAAFSSSGCNNTDIREIIRDIVREELKKLLPAAERSSFTLDRRDGSEKRSSKRFQPDVLADAAPEPPAVTYAAVVRRPQPPVTRQYPAAPRREVSSLQYTPRQEPA</sequence>
<dbReference type="Proteomes" id="UP000805193">
    <property type="component" value="Unassembled WGS sequence"/>
</dbReference>
<proteinExistence type="predicted"/>
<protein>
    <submittedName>
        <fullName evidence="1">Uncharacterized protein</fullName>
    </submittedName>
</protein>
<keyword evidence="2" id="KW-1185">Reference proteome</keyword>
<evidence type="ECO:0000313" key="1">
    <source>
        <dbReference type="EMBL" id="KAG0434787.1"/>
    </source>
</evidence>
<accession>A0AC60QJS4</accession>
<comment type="caution">
    <text evidence="1">The sequence shown here is derived from an EMBL/GenBank/DDBJ whole genome shotgun (WGS) entry which is preliminary data.</text>
</comment>
<organism evidence="1 2">
    <name type="scientific">Ixodes persulcatus</name>
    <name type="common">Taiga tick</name>
    <dbReference type="NCBI Taxonomy" id="34615"/>
    <lineage>
        <taxon>Eukaryota</taxon>
        <taxon>Metazoa</taxon>
        <taxon>Ecdysozoa</taxon>
        <taxon>Arthropoda</taxon>
        <taxon>Chelicerata</taxon>
        <taxon>Arachnida</taxon>
        <taxon>Acari</taxon>
        <taxon>Parasitiformes</taxon>
        <taxon>Ixodida</taxon>
        <taxon>Ixodoidea</taxon>
        <taxon>Ixodidae</taxon>
        <taxon>Ixodinae</taxon>
        <taxon>Ixodes</taxon>
    </lineage>
</organism>
<gene>
    <name evidence="1" type="ORF">HPB47_018889</name>
</gene>
<dbReference type="EMBL" id="JABSTQ010008184">
    <property type="protein sequence ID" value="KAG0434787.1"/>
    <property type="molecule type" value="Genomic_DNA"/>
</dbReference>
<name>A0AC60QJS4_IXOPE</name>
<reference evidence="1 2" key="1">
    <citation type="journal article" date="2020" name="Cell">
        <title>Large-Scale Comparative Analyses of Tick Genomes Elucidate Their Genetic Diversity and Vector Capacities.</title>
        <authorList>
            <consortium name="Tick Genome and Microbiome Consortium (TIGMIC)"/>
            <person name="Jia N."/>
            <person name="Wang J."/>
            <person name="Shi W."/>
            <person name="Du L."/>
            <person name="Sun Y."/>
            <person name="Zhan W."/>
            <person name="Jiang J.F."/>
            <person name="Wang Q."/>
            <person name="Zhang B."/>
            <person name="Ji P."/>
            <person name="Bell-Sakyi L."/>
            <person name="Cui X.M."/>
            <person name="Yuan T.T."/>
            <person name="Jiang B.G."/>
            <person name="Yang W.F."/>
            <person name="Lam T.T."/>
            <person name="Chang Q.C."/>
            <person name="Ding S.J."/>
            <person name="Wang X.J."/>
            <person name="Zhu J.G."/>
            <person name="Ruan X.D."/>
            <person name="Zhao L."/>
            <person name="Wei J.T."/>
            <person name="Ye R.Z."/>
            <person name="Que T.C."/>
            <person name="Du C.H."/>
            <person name="Zhou Y.H."/>
            <person name="Cheng J.X."/>
            <person name="Dai P.F."/>
            <person name="Guo W.B."/>
            <person name="Han X.H."/>
            <person name="Huang E.J."/>
            <person name="Li L.F."/>
            <person name="Wei W."/>
            <person name="Gao Y.C."/>
            <person name="Liu J.Z."/>
            <person name="Shao H.Z."/>
            <person name="Wang X."/>
            <person name="Wang C.C."/>
            <person name="Yang T.C."/>
            <person name="Huo Q.B."/>
            <person name="Li W."/>
            <person name="Chen H.Y."/>
            <person name="Chen S.E."/>
            <person name="Zhou L.G."/>
            <person name="Ni X.B."/>
            <person name="Tian J.H."/>
            <person name="Sheng Y."/>
            <person name="Liu T."/>
            <person name="Pan Y.S."/>
            <person name="Xia L.Y."/>
            <person name="Li J."/>
            <person name="Zhao F."/>
            <person name="Cao W.C."/>
        </authorList>
    </citation>
    <scope>NUCLEOTIDE SEQUENCE [LARGE SCALE GENOMIC DNA]</scope>
    <source>
        <strain evidence="1">Iper-2018</strain>
    </source>
</reference>